<dbReference type="InterPro" id="IPR027417">
    <property type="entry name" value="P-loop_NTPase"/>
</dbReference>
<dbReference type="RefSeq" id="WP_151160149.1">
    <property type="nucleotide sequence ID" value="NZ_JACHIL010000005.1"/>
</dbReference>
<proteinExistence type="predicted"/>
<evidence type="ECO:0000313" key="3">
    <source>
        <dbReference type="Proteomes" id="UP000531231"/>
    </source>
</evidence>
<evidence type="ECO:0000259" key="1">
    <source>
        <dbReference type="Pfam" id="PF25199"/>
    </source>
</evidence>
<comment type="caution">
    <text evidence="2">The sequence shown here is derived from an EMBL/GenBank/DDBJ whole genome shotgun (WGS) entry which is preliminary data.</text>
</comment>
<evidence type="ECO:0000313" key="2">
    <source>
        <dbReference type="EMBL" id="MBB5092176.1"/>
    </source>
</evidence>
<dbReference type="SUPFAM" id="SSF52540">
    <property type="entry name" value="P-loop containing nucleoside triphosphate hydrolases"/>
    <property type="match status" value="1"/>
</dbReference>
<sequence length="281" mass="32554">MQEQFGNPLWIDKEGFARISKRVLEEAVDDKPRSLICFENVRDYSVSDRLVTYQDINDMFIFGKINNELLQSDLVKKSQNYIIVPSVVNNILQVIRDGASFIYLFSPLGHGKTTALKALVSDISIDREVFWVTRNQAEFLDELSYIISNYKKPVIIIDDFYKYARYFTNISRYTPDDVTFIVTSRINVYESRKEELSTIFHNFDIVDYRVGELTPSDARNLVPLINQAGLWGELSQLSDQVKAERLIQRGKHGFQANFADILIGLMKSQELIGRIKKNWPF</sequence>
<dbReference type="Pfam" id="PF25199">
    <property type="entry name" value="nSTAND_NTPase5"/>
    <property type="match status" value="1"/>
</dbReference>
<gene>
    <name evidence="2" type="ORF">HNQ68_002730</name>
</gene>
<dbReference type="InterPro" id="IPR057574">
    <property type="entry name" value="nSTAND_NTPase5_dom"/>
</dbReference>
<protein>
    <recommendedName>
        <fullName evidence="1">Novel STAND NTPase 5 domain-containing protein</fullName>
    </recommendedName>
</protein>
<reference evidence="2 3" key="1">
    <citation type="submission" date="2020-08" db="EMBL/GenBank/DDBJ databases">
        <title>Genomic Encyclopedia of Type Strains, Phase IV (KMG-IV): sequencing the most valuable type-strain genomes for metagenomic binning, comparative biology and taxonomic classification.</title>
        <authorList>
            <person name="Goeker M."/>
        </authorList>
    </citation>
    <scope>NUCLEOTIDE SEQUENCE [LARGE SCALE GENOMIC DNA]</scope>
    <source>
        <strain evidence="2 3">DSM 25620</strain>
    </source>
</reference>
<organism evidence="2 3">
    <name type="scientific">Pseudochrobactrum saccharolyticum</name>
    <dbReference type="NCBI Taxonomy" id="354352"/>
    <lineage>
        <taxon>Bacteria</taxon>
        <taxon>Pseudomonadati</taxon>
        <taxon>Pseudomonadota</taxon>
        <taxon>Alphaproteobacteria</taxon>
        <taxon>Hyphomicrobiales</taxon>
        <taxon>Brucellaceae</taxon>
        <taxon>Pseudochrobactrum</taxon>
    </lineage>
</organism>
<dbReference type="EMBL" id="JACHIL010000005">
    <property type="protein sequence ID" value="MBB5092176.1"/>
    <property type="molecule type" value="Genomic_DNA"/>
</dbReference>
<keyword evidence="3" id="KW-1185">Reference proteome</keyword>
<feature type="domain" description="Novel STAND NTPase 5" evidence="1">
    <location>
        <begin position="80"/>
        <end position="196"/>
    </location>
</feature>
<dbReference type="AlphaFoldDB" id="A0A7W8EQR3"/>
<name>A0A7W8EQR3_9HYPH</name>
<dbReference type="Proteomes" id="UP000531231">
    <property type="component" value="Unassembled WGS sequence"/>
</dbReference>
<accession>A0A7W8EQR3</accession>